<evidence type="ECO:0000259" key="11">
    <source>
        <dbReference type="SMART" id="SM00387"/>
    </source>
</evidence>
<keyword evidence="8" id="KW-0902">Two-component regulatory system</keyword>
<name>A0ABP8UNW9_9ACTN</name>
<keyword evidence="3" id="KW-0597">Phosphoprotein</keyword>
<dbReference type="PANTHER" id="PTHR24421:SF10">
    <property type="entry name" value="NITRATE_NITRITE SENSOR PROTEIN NARQ"/>
    <property type="match status" value="1"/>
</dbReference>
<dbReference type="EMBL" id="BAABHK010000017">
    <property type="protein sequence ID" value="GAA4636390.1"/>
    <property type="molecule type" value="Genomic_DNA"/>
</dbReference>
<feature type="transmembrane region" description="Helical" evidence="10">
    <location>
        <begin position="73"/>
        <end position="95"/>
    </location>
</feature>
<evidence type="ECO:0000256" key="6">
    <source>
        <dbReference type="ARBA" id="ARBA00022777"/>
    </source>
</evidence>
<reference evidence="13" key="1">
    <citation type="journal article" date="2019" name="Int. J. Syst. Evol. Microbiol.">
        <title>The Global Catalogue of Microorganisms (GCM) 10K type strain sequencing project: providing services to taxonomists for standard genome sequencing and annotation.</title>
        <authorList>
            <consortium name="The Broad Institute Genomics Platform"/>
            <consortium name="The Broad Institute Genome Sequencing Center for Infectious Disease"/>
            <person name="Wu L."/>
            <person name="Ma J."/>
        </authorList>
    </citation>
    <scope>NUCLEOTIDE SEQUENCE [LARGE SCALE GENOMIC DNA]</scope>
    <source>
        <strain evidence="13">JCM 17939</strain>
    </source>
</reference>
<keyword evidence="4" id="KW-0808">Transferase</keyword>
<keyword evidence="13" id="KW-1185">Reference proteome</keyword>
<dbReference type="CDD" id="cd16917">
    <property type="entry name" value="HATPase_UhpB-NarQ-NarX-like"/>
    <property type="match status" value="1"/>
</dbReference>
<dbReference type="Pfam" id="PF07730">
    <property type="entry name" value="HisKA_3"/>
    <property type="match status" value="1"/>
</dbReference>
<gene>
    <name evidence="12" type="ORF">GCM10023196_085930</name>
</gene>
<keyword evidence="10" id="KW-0812">Transmembrane</keyword>
<feature type="transmembrane region" description="Helical" evidence="10">
    <location>
        <begin position="46"/>
        <end position="66"/>
    </location>
</feature>
<feature type="transmembrane region" description="Helical" evidence="10">
    <location>
        <begin position="101"/>
        <end position="120"/>
    </location>
</feature>
<evidence type="ECO:0000256" key="3">
    <source>
        <dbReference type="ARBA" id="ARBA00022553"/>
    </source>
</evidence>
<dbReference type="PANTHER" id="PTHR24421">
    <property type="entry name" value="NITRATE/NITRITE SENSOR PROTEIN NARX-RELATED"/>
    <property type="match status" value="1"/>
</dbReference>
<dbReference type="GO" id="GO:0016301">
    <property type="term" value="F:kinase activity"/>
    <property type="evidence" value="ECO:0007669"/>
    <property type="project" value="UniProtKB-KW"/>
</dbReference>
<evidence type="ECO:0000313" key="12">
    <source>
        <dbReference type="EMBL" id="GAA4636390.1"/>
    </source>
</evidence>
<dbReference type="EC" id="2.7.13.3" evidence="2"/>
<dbReference type="InterPro" id="IPR003594">
    <property type="entry name" value="HATPase_dom"/>
</dbReference>
<dbReference type="SMART" id="SM00387">
    <property type="entry name" value="HATPase_c"/>
    <property type="match status" value="1"/>
</dbReference>
<evidence type="ECO:0000313" key="13">
    <source>
        <dbReference type="Proteomes" id="UP001501442"/>
    </source>
</evidence>
<dbReference type="Proteomes" id="UP001501442">
    <property type="component" value="Unassembled WGS sequence"/>
</dbReference>
<evidence type="ECO:0000256" key="7">
    <source>
        <dbReference type="ARBA" id="ARBA00022840"/>
    </source>
</evidence>
<evidence type="ECO:0000256" key="2">
    <source>
        <dbReference type="ARBA" id="ARBA00012438"/>
    </source>
</evidence>
<evidence type="ECO:0000256" key="10">
    <source>
        <dbReference type="SAM" id="Phobius"/>
    </source>
</evidence>
<evidence type="ECO:0000256" key="5">
    <source>
        <dbReference type="ARBA" id="ARBA00022741"/>
    </source>
</evidence>
<dbReference type="Gene3D" id="1.20.5.1930">
    <property type="match status" value="1"/>
</dbReference>
<keyword evidence="10" id="KW-1133">Transmembrane helix</keyword>
<feature type="region of interest" description="Disordered" evidence="9">
    <location>
        <begin position="346"/>
        <end position="367"/>
    </location>
</feature>
<dbReference type="InterPro" id="IPR011712">
    <property type="entry name" value="Sig_transdc_His_kin_sub3_dim/P"/>
</dbReference>
<dbReference type="InterPro" id="IPR036890">
    <property type="entry name" value="HATPase_C_sf"/>
</dbReference>
<evidence type="ECO:0000256" key="9">
    <source>
        <dbReference type="SAM" id="MobiDB-lite"/>
    </source>
</evidence>
<evidence type="ECO:0000256" key="4">
    <source>
        <dbReference type="ARBA" id="ARBA00022679"/>
    </source>
</evidence>
<evidence type="ECO:0000256" key="8">
    <source>
        <dbReference type="ARBA" id="ARBA00023012"/>
    </source>
</evidence>
<accession>A0ABP8UNW9</accession>
<comment type="caution">
    <text evidence="12">The sequence shown here is derived from an EMBL/GenBank/DDBJ whole genome shotgun (WGS) entry which is preliminary data.</text>
</comment>
<feature type="domain" description="Histidine kinase/HSP90-like ATPase" evidence="11">
    <location>
        <begin position="309"/>
        <end position="406"/>
    </location>
</feature>
<keyword evidence="6 12" id="KW-0418">Kinase</keyword>
<dbReference type="Gene3D" id="3.30.565.10">
    <property type="entry name" value="Histidine kinase-like ATPase, C-terminal domain"/>
    <property type="match status" value="1"/>
</dbReference>
<proteinExistence type="predicted"/>
<feature type="transmembrane region" description="Helical" evidence="10">
    <location>
        <begin position="20"/>
        <end position="40"/>
    </location>
</feature>
<dbReference type="SUPFAM" id="SSF55874">
    <property type="entry name" value="ATPase domain of HSP90 chaperone/DNA topoisomerase II/histidine kinase"/>
    <property type="match status" value="1"/>
</dbReference>
<keyword evidence="5" id="KW-0547">Nucleotide-binding</keyword>
<dbReference type="InterPro" id="IPR050482">
    <property type="entry name" value="Sensor_HK_TwoCompSys"/>
</dbReference>
<protein>
    <recommendedName>
        <fullName evidence="2">histidine kinase</fullName>
        <ecNumber evidence="2">2.7.13.3</ecNumber>
    </recommendedName>
</protein>
<comment type="catalytic activity">
    <reaction evidence="1">
        <text>ATP + protein L-histidine = ADP + protein N-phospho-L-histidine.</text>
        <dbReference type="EC" id="2.7.13.3"/>
    </reaction>
</comment>
<dbReference type="Pfam" id="PF02518">
    <property type="entry name" value="HATPase_c"/>
    <property type="match status" value="1"/>
</dbReference>
<evidence type="ECO:0000256" key="1">
    <source>
        <dbReference type="ARBA" id="ARBA00000085"/>
    </source>
</evidence>
<sequence>MVCDGGMDAASGFTARTAHIVAVTSALAFSAFDVLLYVLGQRTDGAFGPAAGLALSLVADIALLWLIRSPRTVAAIALAVSVARAIGELVAPGTLTPVHPLTRIVVPTCAIVIIWVIVTVRPVREALSFTVAFALLGAHPWQPSALATPTGIAATLVPAALAYSVRARVQLLASLRARVAAVEREQHLLAEQAVAAERRRLATEMHDVVTHHVTEMVLHAGALKLTSESTPVRTAAEQIRAAGEKALGELRELIGVLHGDGRRNPEPAPRRTETSDPVEEIGDLVRVARESGGTVTLELRGARRPMTTAIARTAVRVVQESLSNARKHAPGASVHVRIDYGGQATTVSVRDSGGDDRHGNPALAGSGSGLGLVGLRRRVELIGGEFSAGESVSGGWQVTASLPDFGAPARPGGDA</sequence>
<keyword evidence="10" id="KW-0472">Membrane</keyword>
<keyword evidence="7" id="KW-0067">ATP-binding</keyword>
<organism evidence="12 13">
    <name type="scientific">Actinoallomurus vinaceus</name>
    <dbReference type="NCBI Taxonomy" id="1080074"/>
    <lineage>
        <taxon>Bacteria</taxon>
        <taxon>Bacillati</taxon>
        <taxon>Actinomycetota</taxon>
        <taxon>Actinomycetes</taxon>
        <taxon>Streptosporangiales</taxon>
        <taxon>Thermomonosporaceae</taxon>
        <taxon>Actinoallomurus</taxon>
    </lineage>
</organism>